<accession>A0A512AYI2</accession>
<dbReference type="AlphaFoldDB" id="A0A512AYI2"/>
<evidence type="ECO:0000259" key="8">
    <source>
        <dbReference type="Pfam" id="PF07715"/>
    </source>
</evidence>
<evidence type="ECO:0000256" key="4">
    <source>
        <dbReference type="ARBA" id="ARBA00022692"/>
    </source>
</evidence>
<feature type="domain" description="TonB-dependent receptor plug" evidence="8">
    <location>
        <begin position="104"/>
        <end position="205"/>
    </location>
</feature>
<evidence type="ECO:0000256" key="3">
    <source>
        <dbReference type="ARBA" id="ARBA00022452"/>
    </source>
</evidence>
<name>A0A512AYI2_9BACT</name>
<keyword evidence="5 7" id="KW-0472">Membrane</keyword>
<dbReference type="InterPro" id="IPR012910">
    <property type="entry name" value="Plug_dom"/>
</dbReference>
<dbReference type="InterPro" id="IPR036942">
    <property type="entry name" value="Beta-barrel_TonB_sf"/>
</dbReference>
<protein>
    <submittedName>
        <fullName evidence="9">SusC/RagA family TonB-linked outer membrane protein</fullName>
    </submittedName>
</protein>
<gene>
    <name evidence="9" type="ORF">AAE02nite_24370</name>
</gene>
<evidence type="ECO:0000313" key="9">
    <source>
        <dbReference type="EMBL" id="GEO04773.1"/>
    </source>
</evidence>
<comment type="similarity">
    <text evidence="7">Belongs to the TonB-dependent receptor family.</text>
</comment>
<keyword evidence="4 7" id="KW-0812">Transmembrane</keyword>
<dbReference type="PROSITE" id="PS52016">
    <property type="entry name" value="TONB_DEPENDENT_REC_3"/>
    <property type="match status" value="1"/>
</dbReference>
<reference evidence="9 10" key="1">
    <citation type="submission" date="2019-07" db="EMBL/GenBank/DDBJ databases">
        <title>Whole genome shotgun sequence of Adhaeribacter aerolatus NBRC 106133.</title>
        <authorList>
            <person name="Hosoyama A."/>
            <person name="Uohara A."/>
            <person name="Ohji S."/>
            <person name="Ichikawa N."/>
        </authorList>
    </citation>
    <scope>NUCLEOTIDE SEQUENCE [LARGE SCALE GENOMIC DNA]</scope>
    <source>
        <strain evidence="9 10">NBRC 106133</strain>
    </source>
</reference>
<evidence type="ECO:0000313" key="10">
    <source>
        <dbReference type="Proteomes" id="UP000321532"/>
    </source>
</evidence>
<proteinExistence type="inferred from homology"/>
<dbReference type="FunFam" id="2.60.40.1120:FF:000003">
    <property type="entry name" value="Outer membrane protein Omp121"/>
    <property type="match status" value="1"/>
</dbReference>
<dbReference type="Proteomes" id="UP000321532">
    <property type="component" value="Unassembled WGS sequence"/>
</dbReference>
<dbReference type="NCBIfam" id="TIGR04057">
    <property type="entry name" value="SusC_RagA_signa"/>
    <property type="match status" value="1"/>
</dbReference>
<dbReference type="InterPro" id="IPR023996">
    <property type="entry name" value="TonB-dep_OMP_SusC/RagA"/>
</dbReference>
<evidence type="ECO:0000256" key="6">
    <source>
        <dbReference type="ARBA" id="ARBA00023237"/>
    </source>
</evidence>
<dbReference type="InterPro" id="IPR023997">
    <property type="entry name" value="TonB-dep_OMP_SusC/RagA_CS"/>
</dbReference>
<dbReference type="FunFam" id="2.170.130.10:FF:000003">
    <property type="entry name" value="SusC/RagA family TonB-linked outer membrane protein"/>
    <property type="match status" value="1"/>
</dbReference>
<keyword evidence="2 7" id="KW-0813">Transport</keyword>
<comment type="caution">
    <text evidence="9">The sequence shown here is derived from an EMBL/GenBank/DDBJ whole genome shotgun (WGS) entry which is preliminary data.</text>
</comment>
<dbReference type="Gene3D" id="2.40.170.20">
    <property type="entry name" value="TonB-dependent receptor, beta-barrel domain"/>
    <property type="match status" value="1"/>
</dbReference>
<dbReference type="Pfam" id="PF13715">
    <property type="entry name" value="CarbopepD_reg_2"/>
    <property type="match status" value="1"/>
</dbReference>
<dbReference type="Gene3D" id="2.60.40.1120">
    <property type="entry name" value="Carboxypeptidase-like, regulatory domain"/>
    <property type="match status" value="1"/>
</dbReference>
<sequence length="1005" mass="112579">MGICLEANAQTKAQVAGKVTSEEGEALPGVSVVVKNESVGTVTDSEGNFSLAVPQNTATLVFSFIGFETQEVPIANRTQLNVTLKVNAKSLDEVVVVGYGTQKKVNLTGSVAAISSEDLTVVPVANTTTALAGKLPGLIAVQPSGEPGRDNANLSIRGFGNALVVVDGIVGRDFSRLNPNEIESITILKDAASTAVYGVSGGNGVILVTTKKGTLGKPELGYSFNYGVQTVTKYPRFVNSAEYAELKNEASTNLGGPLIYTPEEIEKFKQGTDPSYPNFDYYDYFVRDYAPQMQQNLTVRGGSENIQYFFLLGQTKQESMWKGGNQDFATYNFRSNVDAKITKNLDVSVIFGARKEDRNNLVQDSYLMASWLQYSWPIFAPKTPDGKIASTNYGLTAYLDPELTGYVQDRRNVFEGSLSVNYKIPFVEGLSARLTAAHDLSFQDEKQWRKKYLTYAYNADTKTSSVVGSRETNRILLTDWKYAASRIQASLNYNRSFLERHNVAALLLYEENEDRATNFSASRQDYVVPIDQLFAGPDLNKSNSGGASDNGRQSVVGRVNYDFEGRYLFEYSFRYDGSAKFPVDKRWGFFSGVSGGWRISEEKFLRNKIAALNDLKLRASWGQSGSDNTGNFQFLTGYTYPARNYIMGDNVVSNGMLPTGVPNPDITWEKSTMYNVGLDMSLWNRLLELEADVFYRERGGLLTQRNLQLPSTFGASLPFENLNSDNTRGFEITLRHSHQIGELKYHIAPNVSFTRSKWDHVEQRPFTSQYDSWRNNTQYRWKNIYWGLKSVGQFQSQEDIMNSPIQDQQANATLRPGDIKYDDYNHDGIIDANDRQVIGRGQTPEIFYGLGLDLSWKKFSLNMTWQGASNFNVEQQHFLIQPFANGMNAYAYFMDRWHRADMTDPSSEWIPGKYPSTINDGAPNNKMFSSFWLKDATYLRMKFLGISYNLDVLKKFGLPSAQITLSGQNLLTFSELGPIDPESPSGRLSYYPQQKTYNLGVNIIF</sequence>
<dbReference type="Pfam" id="PF07715">
    <property type="entry name" value="Plug"/>
    <property type="match status" value="1"/>
</dbReference>
<dbReference type="Gene3D" id="2.170.130.10">
    <property type="entry name" value="TonB-dependent receptor, plug domain"/>
    <property type="match status" value="1"/>
</dbReference>
<keyword evidence="6 7" id="KW-0998">Cell outer membrane</keyword>
<dbReference type="GO" id="GO:0009279">
    <property type="term" value="C:cell outer membrane"/>
    <property type="evidence" value="ECO:0007669"/>
    <property type="project" value="UniProtKB-SubCell"/>
</dbReference>
<keyword evidence="3 7" id="KW-1134">Transmembrane beta strand</keyword>
<dbReference type="SUPFAM" id="SSF56935">
    <property type="entry name" value="Porins"/>
    <property type="match status" value="1"/>
</dbReference>
<dbReference type="InterPro" id="IPR037066">
    <property type="entry name" value="Plug_dom_sf"/>
</dbReference>
<dbReference type="InterPro" id="IPR039426">
    <property type="entry name" value="TonB-dep_rcpt-like"/>
</dbReference>
<evidence type="ECO:0000256" key="2">
    <source>
        <dbReference type="ARBA" id="ARBA00022448"/>
    </source>
</evidence>
<dbReference type="EMBL" id="BJYS01000017">
    <property type="protein sequence ID" value="GEO04773.1"/>
    <property type="molecule type" value="Genomic_DNA"/>
</dbReference>
<comment type="subcellular location">
    <subcellularLocation>
        <location evidence="1 7">Cell outer membrane</location>
        <topology evidence="1 7">Multi-pass membrane protein</topology>
    </subcellularLocation>
</comment>
<dbReference type="InterPro" id="IPR008969">
    <property type="entry name" value="CarboxyPept-like_regulatory"/>
</dbReference>
<evidence type="ECO:0000256" key="1">
    <source>
        <dbReference type="ARBA" id="ARBA00004571"/>
    </source>
</evidence>
<dbReference type="NCBIfam" id="TIGR04056">
    <property type="entry name" value="OMP_RagA_SusC"/>
    <property type="match status" value="1"/>
</dbReference>
<evidence type="ECO:0000256" key="5">
    <source>
        <dbReference type="ARBA" id="ARBA00023136"/>
    </source>
</evidence>
<keyword evidence="10" id="KW-1185">Reference proteome</keyword>
<evidence type="ECO:0000256" key="7">
    <source>
        <dbReference type="PROSITE-ProRule" id="PRU01360"/>
    </source>
</evidence>
<organism evidence="9 10">
    <name type="scientific">Adhaeribacter aerolatus</name>
    <dbReference type="NCBI Taxonomy" id="670289"/>
    <lineage>
        <taxon>Bacteria</taxon>
        <taxon>Pseudomonadati</taxon>
        <taxon>Bacteroidota</taxon>
        <taxon>Cytophagia</taxon>
        <taxon>Cytophagales</taxon>
        <taxon>Hymenobacteraceae</taxon>
        <taxon>Adhaeribacter</taxon>
    </lineage>
</organism>
<dbReference type="SUPFAM" id="SSF49464">
    <property type="entry name" value="Carboxypeptidase regulatory domain-like"/>
    <property type="match status" value="1"/>
</dbReference>